<evidence type="ECO:0000313" key="4">
    <source>
        <dbReference type="Proteomes" id="UP000682951"/>
    </source>
</evidence>
<comment type="caution">
    <text evidence="3">The sequence shown here is derived from an EMBL/GenBank/DDBJ whole genome shotgun (WGS) entry which is preliminary data.</text>
</comment>
<proteinExistence type="predicted"/>
<feature type="transmembrane region" description="Helical" evidence="1">
    <location>
        <begin position="99"/>
        <end position="120"/>
    </location>
</feature>
<feature type="domain" description="EamA" evidence="2">
    <location>
        <begin position="158"/>
        <end position="289"/>
    </location>
</feature>
<feature type="transmembrane region" description="Helical" evidence="1">
    <location>
        <begin position="187"/>
        <end position="207"/>
    </location>
</feature>
<reference evidence="3 4" key="1">
    <citation type="submission" date="2021-04" db="EMBL/GenBank/DDBJ databases">
        <title>Molecular and phenotypic characterization and identification of bacterial isolates recovered from the Anatolian ground squirrels (Spermophilus xanthoprymnus) and which have the potential to form a new species in the Campylobacter genus.</title>
        <authorList>
            <person name="Aydin F."/>
            <person name="Abay S."/>
            <person name="Kayman T."/>
            <person name="Karakaya E."/>
            <person name="Mustak H.K."/>
            <person name="Mustak I.B."/>
            <person name="Bilgin N."/>
            <person name="Duzler A."/>
            <person name="Sahin O."/>
            <person name="Guran O."/>
            <person name="Saticioglu I.B."/>
        </authorList>
    </citation>
    <scope>NUCLEOTIDE SEQUENCE [LARGE SCALE GENOMIC DNA]</scope>
    <source>
        <strain evidence="4">faydin-G24</strain>
    </source>
</reference>
<feature type="transmembrane region" description="Helical" evidence="1">
    <location>
        <begin position="127"/>
        <end position="146"/>
    </location>
</feature>
<feature type="transmembrane region" description="Helical" evidence="1">
    <location>
        <begin position="158"/>
        <end position="175"/>
    </location>
</feature>
<feature type="domain" description="EamA" evidence="2">
    <location>
        <begin position="6"/>
        <end position="144"/>
    </location>
</feature>
<dbReference type="PANTHER" id="PTHR22911">
    <property type="entry name" value="ACYL-MALONYL CONDENSING ENZYME-RELATED"/>
    <property type="match status" value="1"/>
</dbReference>
<keyword evidence="4" id="KW-1185">Reference proteome</keyword>
<keyword evidence="1" id="KW-0472">Membrane</keyword>
<feature type="transmembrane region" description="Helical" evidence="1">
    <location>
        <begin position="273"/>
        <end position="290"/>
    </location>
</feature>
<sequence>MRESLSGILITLFGGILWGFSGVCGQYLFAQSVSADWLVPYRLLIAGLILIVFYALKSPCIVLLPILDARLLPQMLIYAILGLMMTQYSYFYSIELSNAAVATTIQYTAPTFILAIVCFNERRLPRLTELVALILAMFGVIMLATHGDLTTLVISKEALFWCLVSAVCVCIYNFAPTKLNSKYPVPLVLGWGMAIGGVVLCVFMRVWQLDGASSTSQWAAFWAVITLGTIFAFSFYMLGVKLIGASKASLIACVEPLSAAFFAYFWLETEFVFLDFVGFVLIMCCIFLLAKKEK</sequence>
<dbReference type="Pfam" id="PF00892">
    <property type="entry name" value="EamA"/>
    <property type="match status" value="2"/>
</dbReference>
<evidence type="ECO:0000259" key="2">
    <source>
        <dbReference type="Pfam" id="PF00892"/>
    </source>
</evidence>
<keyword evidence="1" id="KW-1133">Transmembrane helix</keyword>
<feature type="transmembrane region" description="Helical" evidence="1">
    <location>
        <begin position="250"/>
        <end position="267"/>
    </location>
</feature>
<dbReference type="PANTHER" id="PTHR22911:SF79">
    <property type="entry name" value="MOBA-LIKE NTP TRANSFERASE DOMAIN-CONTAINING PROTEIN"/>
    <property type="match status" value="1"/>
</dbReference>
<feature type="transmembrane region" description="Helical" evidence="1">
    <location>
        <begin position="41"/>
        <end position="64"/>
    </location>
</feature>
<dbReference type="EMBL" id="JAGSSW010000002">
    <property type="protein sequence ID" value="MBR8463466.1"/>
    <property type="molecule type" value="Genomic_DNA"/>
</dbReference>
<feature type="transmembrane region" description="Helical" evidence="1">
    <location>
        <begin position="7"/>
        <end position="29"/>
    </location>
</feature>
<protein>
    <submittedName>
        <fullName evidence="3">EamA family transporter</fullName>
    </submittedName>
</protein>
<name>A0ABS5HGR1_9BACT</name>
<accession>A0ABS5HGR1</accession>
<keyword evidence="1" id="KW-0812">Transmembrane</keyword>
<dbReference type="RefSeq" id="WP_212141623.1">
    <property type="nucleotide sequence ID" value="NZ_JAGSSW010000002.1"/>
</dbReference>
<evidence type="ECO:0000256" key="1">
    <source>
        <dbReference type="SAM" id="Phobius"/>
    </source>
</evidence>
<dbReference type="InterPro" id="IPR000620">
    <property type="entry name" value="EamA_dom"/>
</dbReference>
<feature type="transmembrane region" description="Helical" evidence="1">
    <location>
        <begin position="76"/>
        <end position="93"/>
    </location>
</feature>
<evidence type="ECO:0000313" key="3">
    <source>
        <dbReference type="EMBL" id="MBR8463466.1"/>
    </source>
</evidence>
<gene>
    <name evidence="3" type="ORF">KDD93_02640</name>
</gene>
<feature type="transmembrane region" description="Helical" evidence="1">
    <location>
        <begin position="219"/>
        <end position="238"/>
    </location>
</feature>
<dbReference type="SUPFAM" id="SSF103481">
    <property type="entry name" value="Multidrug resistance efflux transporter EmrE"/>
    <property type="match status" value="2"/>
</dbReference>
<organism evidence="3 4">
    <name type="scientific">Campylobacter anatolicus</name>
    <dbReference type="NCBI Taxonomy" id="2829105"/>
    <lineage>
        <taxon>Bacteria</taxon>
        <taxon>Pseudomonadati</taxon>
        <taxon>Campylobacterota</taxon>
        <taxon>Epsilonproteobacteria</taxon>
        <taxon>Campylobacterales</taxon>
        <taxon>Campylobacteraceae</taxon>
        <taxon>Campylobacter</taxon>
    </lineage>
</organism>
<dbReference type="InterPro" id="IPR037185">
    <property type="entry name" value="EmrE-like"/>
</dbReference>
<dbReference type="Proteomes" id="UP000682951">
    <property type="component" value="Unassembled WGS sequence"/>
</dbReference>